<evidence type="ECO:0000313" key="1">
    <source>
        <dbReference type="EMBL" id="MBB3771611.1"/>
    </source>
</evidence>
<gene>
    <name evidence="1" type="ORF">FHS55_002210</name>
</gene>
<accession>A0A839ZA39</accession>
<proteinExistence type="predicted"/>
<dbReference type="Proteomes" id="UP000533469">
    <property type="component" value="Unassembled WGS sequence"/>
</dbReference>
<dbReference type="AlphaFoldDB" id="A0A839ZA39"/>
<organism evidence="1 2">
    <name type="scientific">Ancylobacter tetraedralis</name>
    <dbReference type="NCBI Taxonomy" id="217068"/>
    <lineage>
        <taxon>Bacteria</taxon>
        <taxon>Pseudomonadati</taxon>
        <taxon>Pseudomonadota</taxon>
        <taxon>Alphaproteobacteria</taxon>
        <taxon>Hyphomicrobiales</taxon>
        <taxon>Xanthobacteraceae</taxon>
        <taxon>Ancylobacter</taxon>
    </lineage>
</organism>
<keyword evidence="2" id="KW-1185">Reference proteome</keyword>
<reference evidence="1 2" key="1">
    <citation type="submission" date="2020-08" db="EMBL/GenBank/DDBJ databases">
        <title>Genomic Encyclopedia of Type Strains, Phase IV (KMG-IV): sequencing the most valuable type-strain genomes for metagenomic binning, comparative biology and taxonomic classification.</title>
        <authorList>
            <person name="Goeker M."/>
        </authorList>
    </citation>
    <scope>NUCLEOTIDE SEQUENCE [LARGE SCALE GENOMIC DNA]</scope>
    <source>
        <strain evidence="1 2">DSM 5895</strain>
    </source>
</reference>
<dbReference type="EMBL" id="JACICD010000003">
    <property type="protein sequence ID" value="MBB3771611.1"/>
    <property type="molecule type" value="Genomic_DNA"/>
</dbReference>
<protein>
    <submittedName>
        <fullName evidence="1">Uncharacterized protein</fullName>
    </submittedName>
</protein>
<evidence type="ECO:0000313" key="2">
    <source>
        <dbReference type="Proteomes" id="UP000533469"/>
    </source>
</evidence>
<name>A0A839ZA39_9HYPH</name>
<sequence>MLVIDEVHASDAYMTAVQAAMARDHLALGARGH</sequence>
<comment type="caution">
    <text evidence="1">The sequence shown here is derived from an EMBL/GenBank/DDBJ whole genome shotgun (WGS) entry which is preliminary data.</text>
</comment>